<dbReference type="EnsemblPlants" id="OMERI12G06080.1">
    <property type="protein sequence ID" value="OMERI12G06080.1"/>
    <property type="gene ID" value="OMERI12G06080"/>
</dbReference>
<dbReference type="Proteomes" id="UP000008021">
    <property type="component" value="Chromosome 12"/>
</dbReference>
<evidence type="ECO:0000313" key="2">
    <source>
        <dbReference type="Proteomes" id="UP000008021"/>
    </source>
</evidence>
<dbReference type="AlphaFoldDB" id="A0A0E0FB99"/>
<dbReference type="Gramene" id="OMERI12G06080.1">
    <property type="protein sequence ID" value="OMERI12G06080.1"/>
    <property type="gene ID" value="OMERI12G06080"/>
</dbReference>
<accession>A0A0E0FB99</accession>
<organism evidence="1">
    <name type="scientific">Oryza meridionalis</name>
    <dbReference type="NCBI Taxonomy" id="40149"/>
    <lineage>
        <taxon>Eukaryota</taxon>
        <taxon>Viridiplantae</taxon>
        <taxon>Streptophyta</taxon>
        <taxon>Embryophyta</taxon>
        <taxon>Tracheophyta</taxon>
        <taxon>Spermatophyta</taxon>
        <taxon>Magnoliopsida</taxon>
        <taxon>Liliopsida</taxon>
        <taxon>Poales</taxon>
        <taxon>Poaceae</taxon>
        <taxon>BOP clade</taxon>
        <taxon>Oryzoideae</taxon>
        <taxon>Oryzeae</taxon>
        <taxon>Oryzinae</taxon>
        <taxon>Oryza</taxon>
    </lineage>
</organism>
<reference evidence="1" key="1">
    <citation type="submission" date="2015-04" db="UniProtKB">
        <authorList>
            <consortium name="EnsemblPlants"/>
        </authorList>
    </citation>
    <scope>IDENTIFICATION</scope>
</reference>
<keyword evidence="2" id="KW-1185">Reference proteome</keyword>
<proteinExistence type="predicted"/>
<dbReference type="HOGENOM" id="CLU_2112771_0_0_1"/>
<protein>
    <submittedName>
        <fullName evidence="1">Uncharacterized protein</fullName>
    </submittedName>
</protein>
<sequence length="115" mass="12561">MHLRFCVARDRAAWPQHLRAWACSARSPARETCGRLVAVPRAAQAEDRSTAFIQNNRSICGAPVRTTSGAVAPAIARVECDVHACHLVGCLGARLRLEPIVSADDRPMHKHSRSI</sequence>
<evidence type="ECO:0000313" key="1">
    <source>
        <dbReference type="EnsemblPlants" id="OMERI12G06080.1"/>
    </source>
</evidence>
<name>A0A0E0FB99_9ORYZ</name>
<reference evidence="1" key="2">
    <citation type="submission" date="2018-05" db="EMBL/GenBank/DDBJ databases">
        <title>OmerRS3 (Oryza meridionalis Reference Sequence Version 3).</title>
        <authorList>
            <person name="Zhang J."/>
            <person name="Kudrna D."/>
            <person name="Lee S."/>
            <person name="Talag J."/>
            <person name="Welchert J."/>
            <person name="Wing R.A."/>
        </authorList>
    </citation>
    <scope>NUCLEOTIDE SEQUENCE [LARGE SCALE GENOMIC DNA]</scope>
    <source>
        <strain evidence="1">cv. OR44</strain>
    </source>
</reference>